<dbReference type="EMBL" id="HACG01001197">
    <property type="protein sequence ID" value="CEK48062.1"/>
    <property type="molecule type" value="Transcribed_RNA"/>
</dbReference>
<evidence type="ECO:0000313" key="2">
    <source>
        <dbReference type="EMBL" id="CEK48062.1"/>
    </source>
</evidence>
<evidence type="ECO:0000256" key="1">
    <source>
        <dbReference type="SAM" id="MobiDB-lite"/>
    </source>
</evidence>
<organism evidence="2">
    <name type="scientific">Arion vulgaris</name>
    <dbReference type="NCBI Taxonomy" id="1028688"/>
    <lineage>
        <taxon>Eukaryota</taxon>
        <taxon>Metazoa</taxon>
        <taxon>Spiralia</taxon>
        <taxon>Lophotrochozoa</taxon>
        <taxon>Mollusca</taxon>
        <taxon>Gastropoda</taxon>
        <taxon>Heterobranchia</taxon>
        <taxon>Euthyneura</taxon>
        <taxon>Panpulmonata</taxon>
        <taxon>Eupulmonata</taxon>
        <taxon>Stylommatophora</taxon>
        <taxon>Helicina</taxon>
        <taxon>Arionoidea</taxon>
        <taxon>Arionidae</taxon>
        <taxon>Arion</taxon>
    </lineage>
</organism>
<feature type="non-terminal residue" evidence="2">
    <location>
        <position position="90"/>
    </location>
</feature>
<feature type="region of interest" description="Disordered" evidence="1">
    <location>
        <begin position="1"/>
        <end position="29"/>
    </location>
</feature>
<gene>
    <name evidence="2" type="primary">ORF3008</name>
</gene>
<protein>
    <submittedName>
        <fullName evidence="2">Uncharacterized protein</fullName>
    </submittedName>
</protein>
<feature type="non-terminal residue" evidence="2">
    <location>
        <position position="1"/>
    </location>
</feature>
<reference evidence="2" key="1">
    <citation type="submission" date="2014-12" db="EMBL/GenBank/DDBJ databases">
        <title>Insight into the proteome of Arion vulgaris.</title>
        <authorList>
            <person name="Aradska J."/>
            <person name="Bulat T."/>
            <person name="Smidak R."/>
            <person name="Sarate P."/>
            <person name="Gangsoo J."/>
            <person name="Sialana F."/>
            <person name="Bilban M."/>
            <person name="Lubec G."/>
        </authorList>
    </citation>
    <scope>NUCLEOTIDE SEQUENCE</scope>
    <source>
        <tissue evidence="2">Skin</tissue>
    </source>
</reference>
<dbReference type="AlphaFoldDB" id="A0A0B6XVI3"/>
<name>A0A0B6XVI3_9EUPU</name>
<proteinExistence type="predicted"/>
<accession>A0A0B6XVI3</accession>
<sequence length="90" mass="10268">CSDQDKLSSNESSKQIAEKESTVVRNKRSSTERVDVISDKLDFEDCQQLSVDSNNRRFSVKRKRKCVENLTQIDDVIECPLSEELTSGNK</sequence>